<name>A0A6J6G600_9ZZZZ</name>
<dbReference type="Gene3D" id="3.40.30.10">
    <property type="entry name" value="Glutaredoxin"/>
    <property type="match status" value="1"/>
</dbReference>
<organism evidence="1">
    <name type="scientific">freshwater metagenome</name>
    <dbReference type="NCBI Taxonomy" id="449393"/>
    <lineage>
        <taxon>unclassified sequences</taxon>
        <taxon>metagenomes</taxon>
        <taxon>ecological metagenomes</taxon>
    </lineage>
</organism>
<dbReference type="EMBL" id="CAEZTS010000245">
    <property type="protein sequence ID" value="CAB4596597.1"/>
    <property type="molecule type" value="Genomic_DNA"/>
</dbReference>
<evidence type="ECO:0000313" key="1">
    <source>
        <dbReference type="EMBL" id="CAB4596597.1"/>
    </source>
</evidence>
<proteinExistence type="predicted"/>
<dbReference type="SUPFAM" id="SSF52833">
    <property type="entry name" value="Thioredoxin-like"/>
    <property type="match status" value="1"/>
</dbReference>
<gene>
    <name evidence="1" type="ORF">UFOPK1722_01939</name>
</gene>
<dbReference type="InterPro" id="IPR036249">
    <property type="entry name" value="Thioredoxin-like_sf"/>
</dbReference>
<reference evidence="1" key="1">
    <citation type="submission" date="2020-05" db="EMBL/GenBank/DDBJ databases">
        <authorList>
            <person name="Chiriac C."/>
            <person name="Salcher M."/>
            <person name="Ghai R."/>
            <person name="Kavagutti S V."/>
        </authorList>
    </citation>
    <scope>NUCLEOTIDE SEQUENCE</scope>
</reference>
<accession>A0A6J6G600</accession>
<dbReference type="AlphaFoldDB" id="A0A6J6G600"/>
<sequence>MEFVVAAFIAVVVSVVAIVLRRRRITDAPTQKSWNVPTQLDPVDLRIGEAEWMIAVFTSGTCHVCADVAAKAEALRSRKVAVREIEYETDRGLHDKYRIDAVPTLVVCDRDGVVHHSTLGPVTATDLWAAVARVRDPDAATETGHCDNH</sequence>
<protein>
    <submittedName>
        <fullName evidence="1">Unannotated protein</fullName>
    </submittedName>
</protein>